<protein>
    <submittedName>
        <fullName evidence="1">Uncharacterized protein</fullName>
    </submittedName>
</protein>
<evidence type="ECO:0000313" key="1">
    <source>
        <dbReference type="EnsemblFungi" id="FOXG_04680P0"/>
    </source>
</evidence>
<dbReference type="AlphaFoldDB" id="A0A0D2XL56"/>
<proteinExistence type="predicted"/>
<gene>
    <name evidence="1" type="primary">28946706</name>
</gene>
<name>A0A0D2XL56_FUSOF</name>
<reference evidence="1" key="2">
    <citation type="submission" date="2025-08" db="UniProtKB">
        <authorList>
            <consortium name="EnsemblFungi"/>
        </authorList>
    </citation>
    <scope>IDENTIFICATION</scope>
    <source>
        <strain evidence="1">4287 / CBS 123668 / FGSC 9935 / NRRL 34936</strain>
    </source>
</reference>
<dbReference type="Proteomes" id="UP000002489">
    <property type="component" value="Unassembled WGS sequence"/>
</dbReference>
<dbReference type="EnsemblFungi" id="FOXG_04680T0">
    <property type="protein sequence ID" value="FOXG_04680P0"/>
    <property type="gene ID" value="FOXG_04680"/>
</dbReference>
<dbReference type="VEuPathDB" id="FungiDB:FOXG_04680"/>
<accession>A0A0D2XL56</accession>
<organism evidence="1 2">
    <name type="scientific">Fusarium oxysporum (strain Fo5176)</name>
    <name type="common">Fusarium vascular wilt</name>
    <dbReference type="NCBI Taxonomy" id="660025"/>
    <lineage>
        <taxon>Eukaryota</taxon>
        <taxon>Fungi</taxon>
        <taxon>Dikarya</taxon>
        <taxon>Ascomycota</taxon>
        <taxon>Pezizomycotina</taxon>
        <taxon>Sordariomycetes</taxon>
        <taxon>Hypocreomycetidae</taxon>
        <taxon>Hypocreales</taxon>
        <taxon>Nectriaceae</taxon>
        <taxon>Fusarium</taxon>
        <taxon>Fusarium oxysporum species complex</taxon>
    </lineage>
</organism>
<sequence>MAYAKLTQLPTHLRAWYEVATVTPGETHQSPQRKHRRTCVQRLPYGRKPRLSKACILHILSSVCENIQFGQPDALDTDADDAARGAGIKTDSEVREVQRRRRPGRTLSLGESDFTLLYQENKLKSAITKPKGGSTRRRTRISAEAARFS</sequence>
<evidence type="ECO:0000313" key="2">
    <source>
        <dbReference type="Proteomes" id="UP000002489"/>
    </source>
</evidence>
<reference evidence="2" key="1">
    <citation type="journal article" date="2012" name="Mol. Plant Microbe Interact.">
        <title>A highly conserved effector in Fusarium oxysporum is required for full virulence on Arabidopsis.</title>
        <authorList>
            <person name="Thatcher L.F."/>
            <person name="Gardiner D.M."/>
            <person name="Kazan K."/>
            <person name="Manners J."/>
        </authorList>
    </citation>
    <scope>NUCLEOTIDE SEQUENCE [LARGE SCALE GENOMIC DNA]</scope>
    <source>
        <strain evidence="2">Fo5176</strain>
    </source>
</reference>